<comment type="caution">
    <text evidence="1">The sequence shown here is derived from an EMBL/GenBank/DDBJ whole genome shotgun (WGS) entry which is preliminary data.</text>
</comment>
<keyword evidence="2" id="KW-1185">Reference proteome</keyword>
<evidence type="ECO:0000313" key="2">
    <source>
        <dbReference type="Proteomes" id="UP001171902"/>
    </source>
</evidence>
<evidence type="ECO:0008006" key="3">
    <source>
        <dbReference type="Google" id="ProtNLM"/>
    </source>
</evidence>
<reference evidence="1" key="1">
    <citation type="submission" date="2023-06" db="EMBL/GenBank/DDBJ databases">
        <title>Gycomyces niveus sp.nov., a novel actinomycete isolated from soil in Shouguang.</title>
        <authorList>
            <person name="Yang X."/>
            <person name="Zhao J."/>
        </authorList>
    </citation>
    <scope>NUCLEOTIDE SEQUENCE</scope>
    <source>
        <strain evidence="1">NEAU C2</strain>
    </source>
</reference>
<evidence type="ECO:0000313" key="1">
    <source>
        <dbReference type="EMBL" id="MDN3243143.1"/>
    </source>
</evidence>
<gene>
    <name evidence="1" type="ORF">QWI33_25700</name>
</gene>
<protein>
    <recommendedName>
        <fullName evidence="3">ABM domain-containing protein</fullName>
    </recommendedName>
</protein>
<proteinExistence type="predicted"/>
<name>A0ABT7YWZ5_9ACTN</name>
<sequence length="96" mass="10340">MSAITVTRFTVDPADIDALRAEHTALATAVKGAGIGLEDAWLGRVSETEWAGVWRWDSLASLRAARETPPAPELARAALALVESPTVDEIEVFDEH</sequence>
<dbReference type="InterPro" id="IPR011008">
    <property type="entry name" value="Dimeric_a/b-barrel"/>
</dbReference>
<organism evidence="1 2">
    <name type="scientific">Glycomyces tritici</name>
    <dbReference type="NCBI Taxonomy" id="2665176"/>
    <lineage>
        <taxon>Bacteria</taxon>
        <taxon>Bacillati</taxon>
        <taxon>Actinomycetota</taxon>
        <taxon>Actinomycetes</taxon>
        <taxon>Glycomycetales</taxon>
        <taxon>Glycomycetaceae</taxon>
        <taxon>Glycomyces</taxon>
    </lineage>
</organism>
<accession>A0ABT7YWZ5</accession>
<dbReference type="Proteomes" id="UP001171902">
    <property type="component" value="Unassembled WGS sequence"/>
</dbReference>
<dbReference type="EMBL" id="JAUEMJ010000011">
    <property type="protein sequence ID" value="MDN3243143.1"/>
    <property type="molecule type" value="Genomic_DNA"/>
</dbReference>
<dbReference type="RefSeq" id="WP_289959702.1">
    <property type="nucleotide sequence ID" value="NZ_JAUEMJ010000011.1"/>
</dbReference>
<dbReference type="SUPFAM" id="SSF54909">
    <property type="entry name" value="Dimeric alpha+beta barrel"/>
    <property type="match status" value="1"/>
</dbReference>